<comment type="caution">
    <text evidence="2">The sequence shown here is derived from an EMBL/GenBank/DDBJ whole genome shotgun (WGS) entry which is preliminary data.</text>
</comment>
<feature type="transmembrane region" description="Helical" evidence="1">
    <location>
        <begin position="61"/>
        <end position="83"/>
    </location>
</feature>
<protein>
    <submittedName>
        <fullName evidence="2">DUF2975 domain-containing protein</fullName>
    </submittedName>
</protein>
<name>A0ABV8RMB6_9SPHN</name>
<reference evidence="3" key="1">
    <citation type="journal article" date="2019" name="Int. J. Syst. Evol. Microbiol.">
        <title>The Global Catalogue of Microorganisms (GCM) 10K type strain sequencing project: providing services to taxonomists for standard genome sequencing and annotation.</title>
        <authorList>
            <consortium name="The Broad Institute Genomics Platform"/>
            <consortium name="The Broad Institute Genome Sequencing Center for Infectious Disease"/>
            <person name="Wu L."/>
            <person name="Ma J."/>
        </authorList>
    </citation>
    <scope>NUCLEOTIDE SEQUENCE [LARGE SCALE GENOMIC DNA]</scope>
    <source>
        <strain evidence="3">CGMCC 1.12989</strain>
    </source>
</reference>
<accession>A0ABV8RMB6</accession>
<evidence type="ECO:0000313" key="3">
    <source>
        <dbReference type="Proteomes" id="UP001595828"/>
    </source>
</evidence>
<dbReference type="EMBL" id="JBHSDR010000003">
    <property type="protein sequence ID" value="MFC4293665.1"/>
    <property type="molecule type" value="Genomic_DNA"/>
</dbReference>
<proteinExistence type="predicted"/>
<evidence type="ECO:0000313" key="2">
    <source>
        <dbReference type="EMBL" id="MFC4293665.1"/>
    </source>
</evidence>
<keyword evidence="3" id="KW-1185">Reference proteome</keyword>
<dbReference type="RefSeq" id="WP_379537154.1">
    <property type="nucleotide sequence ID" value="NZ_JBHSDR010000003.1"/>
</dbReference>
<keyword evidence="1" id="KW-0812">Transmembrane</keyword>
<keyword evidence="1" id="KW-1133">Transmembrane helix</keyword>
<gene>
    <name evidence="2" type="ORF">ACFO0A_01190</name>
</gene>
<dbReference type="Proteomes" id="UP001595828">
    <property type="component" value="Unassembled WGS sequence"/>
</dbReference>
<organism evidence="2 3">
    <name type="scientific">Novosphingobium tardum</name>
    <dbReference type="NCBI Taxonomy" id="1538021"/>
    <lineage>
        <taxon>Bacteria</taxon>
        <taxon>Pseudomonadati</taxon>
        <taxon>Pseudomonadota</taxon>
        <taxon>Alphaproteobacteria</taxon>
        <taxon>Sphingomonadales</taxon>
        <taxon>Sphingomonadaceae</taxon>
        <taxon>Novosphingobium</taxon>
    </lineage>
</organism>
<evidence type="ECO:0000256" key="1">
    <source>
        <dbReference type="SAM" id="Phobius"/>
    </source>
</evidence>
<feature type="transmembrane region" description="Helical" evidence="1">
    <location>
        <begin position="109"/>
        <end position="131"/>
    </location>
</feature>
<feature type="transmembrane region" description="Helical" evidence="1">
    <location>
        <begin position="12"/>
        <end position="41"/>
    </location>
</feature>
<dbReference type="InterPro" id="IPR021354">
    <property type="entry name" value="DUF2975"/>
</dbReference>
<sequence>MATFRQDPLLAIARIVLTFLLGLAVFVGAAMVLAAPVMLIFRDKVFAELAAQHMTVPHGAFVAAVVAILLMIAAMAAMAFLWVRHLRRIVDTVGQGDPFTPLNAVRLRAMAWLTIGIEAISVPIGALVLWIGTVTEGNDVDFGLSFGGVLLALVLFILARVFRKGAEMRAELEGTV</sequence>
<dbReference type="Pfam" id="PF11188">
    <property type="entry name" value="DUF2975"/>
    <property type="match status" value="1"/>
</dbReference>
<feature type="transmembrane region" description="Helical" evidence="1">
    <location>
        <begin position="143"/>
        <end position="162"/>
    </location>
</feature>
<keyword evidence="1" id="KW-0472">Membrane</keyword>